<proteinExistence type="predicted"/>
<dbReference type="EMBL" id="JACSQY010000012">
    <property type="protein sequence ID" value="MBD7909377.1"/>
    <property type="molecule type" value="Genomic_DNA"/>
</dbReference>
<dbReference type="Pfam" id="PF12172">
    <property type="entry name" value="zf-ChsH2"/>
    <property type="match status" value="1"/>
</dbReference>
<name>A0ABR8PMG6_9BACL</name>
<feature type="domain" description="ChsH2 C-terminal OB-fold" evidence="1">
    <location>
        <begin position="67"/>
        <end position="128"/>
    </location>
</feature>
<dbReference type="SUPFAM" id="SSF50249">
    <property type="entry name" value="Nucleic acid-binding proteins"/>
    <property type="match status" value="1"/>
</dbReference>
<comment type="caution">
    <text evidence="3">The sequence shown here is derived from an EMBL/GenBank/DDBJ whole genome shotgun (WGS) entry which is preliminary data.</text>
</comment>
<dbReference type="RefSeq" id="WP_191691505.1">
    <property type="nucleotide sequence ID" value="NZ_JACSQY010000012.1"/>
</dbReference>
<protein>
    <submittedName>
        <fullName evidence="3">OB-fold domain-containing protein</fullName>
    </submittedName>
</protein>
<dbReference type="InterPro" id="IPR012340">
    <property type="entry name" value="NA-bd_OB-fold"/>
</dbReference>
<gene>
    <name evidence="3" type="ORF">H9659_13655</name>
</gene>
<dbReference type="PANTHER" id="PTHR34075">
    <property type="entry name" value="BLR3430 PROTEIN"/>
    <property type="match status" value="1"/>
</dbReference>
<evidence type="ECO:0000259" key="1">
    <source>
        <dbReference type="Pfam" id="PF01796"/>
    </source>
</evidence>
<dbReference type="Gene3D" id="6.10.30.10">
    <property type="match status" value="1"/>
</dbReference>
<keyword evidence="4" id="KW-1185">Reference proteome</keyword>
<dbReference type="InterPro" id="IPR022002">
    <property type="entry name" value="ChsH2_Znr"/>
</dbReference>
<dbReference type="InterPro" id="IPR052513">
    <property type="entry name" value="Thioester_dehydratase-like"/>
</dbReference>
<evidence type="ECO:0000313" key="3">
    <source>
        <dbReference type="EMBL" id="MBD7909377.1"/>
    </source>
</evidence>
<evidence type="ECO:0000259" key="2">
    <source>
        <dbReference type="Pfam" id="PF12172"/>
    </source>
</evidence>
<accession>A0ABR8PMG6</accession>
<sequence length="144" mass="15989">MTKQTAYEKPIPLKTMDNHEYWDAADRHELKLQKCTACSSFIHPPGPACPACGSPETEWELLGSDITATVYSYIVSYRPFLPGFQHDLPTVITVAALDVAPDVKIMANIVDCDPADVEIGMPLKMTWVDITDDRALPQWVLARG</sequence>
<dbReference type="PANTHER" id="PTHR34075:SF5">
    <property type="entry name" value="BLR3430 PROTEIN"/>
    <property type="match status" value="1"/>
</dbReference>
<reference evidence="3 4" key="1">
    <citation type="submission" date="2020-08" db="EMBL/GenBank/DDBJ databases">
        <title>A Genomic Blueprint of the Chicken Gut Microbiome.</title>
        <authorList>
            <person name="Gilroy R."/>
            <person name="Ravi A."/>
            <person name="Getino M."/>
            <person name="Pursley I."/>
            <person name="Horton D.L."/>
            <person name="Alikhan N.-F."/>
            <person name="Baker D."/>
            <person name="Gharbi K."/>
            <person name="Hall N."/>
            <person name="Watson M."/>
            <person name="Adriaenssens E.M."/>
            <person name="Foster-Nyarko E."/>
            <person name="Jarju S."/>
            <person name="Secka A."/>
            <person name="Antonio M."/>
            <person name="Oren A."/>
            <person name="Chaudhuri R."/>
            <person name="La Ragione R.M."/>
            <person name="Hildebrand F."/>
            <person name="Pallen M.J."/>
        </authorList>
    </citation>
    <scope>NUCLEOTIDE SEQUENCE [LARGE SCALE GENOMIC DNA]</scope>
    <source>
        <strain evidence="3 4">Sa3CUA8</strain>
    </source>
</reference>
<organism evidence="3 4">
    <name type="scientific">Sporosarcina gallistercoris</name>
    <dbReference type="NCBI Taxonomy" id="2762245"/>
    <lineage>
        <taxon>Bacteria</taxon>
        <taxon>Bacillati</taxon>
        <taxon>Bacillota</taxon>
        <taxon>Bacilli</taxon>
        <taxon>Bacillales</taxon>
        <taxon>Caryophanaceae</taxon>
        <taxon>Sporosarcina</taxon>
    </lineage>
</organism>
<dbReference type="Pfam" id="PF01796">
    <property type="entry name" value="OB_ChsH2_C"/>
    <property type="match status" value="1"/>
</dbReference>
<dbReference type="InterPro" id="IPR002878">
    <property type="entry name" value="ChsH2_C"/>
</dbReference>
<dbReference type="Proteomes" id="UP000659496">
    <property type="component" value="Unassembled WGS sequence"/>
</dbReference>
<feature type="domain" description="ChsH2 rubredoxin-like zinc ribbon" evidence="2">
    <location>
        <begin position="22"/>
        <end position="58"/>
    </location>
</feature>
<evidence type="ECO:0000313" key="4">
    <source>
        <dbReference type="Proteomes" id="UP000659496"/>
    </source>
</evidence>